<gene>
    <name evidence="1" type="ORF">GV829_09585</name>
</gene>
<dbReference type="GO" id="GO:0003887">
    <property type="term" value="F:DNA-directed DNA polymerase activity"/>
    <property type="evidence" value="ECO:0007669"/>
    <property type="project" value="InterPro"/>
</dbReference>
<dbReference type="Pfam" id="PF04364">
    <property type="entry name" value="DNA_pol3_chi"/>
    <property type="match status" value="1"/>
</dbReference>
<reference evidence="1 2" key="1">
    <citation type="submission" date="2020-01" db="EMBL/GenBank/DDBJ databases">
        <title>Sphingomonas sp. strain CSW-10.</title>
        <authorList>
            <person name="Chen W.-M."/>
        </authorList>
    </citation>
    <scope>NUCLEOTIDE SEQUENCE [LARGE SCALE GENOMIC DNA]</scope>
    <source>
        <strain evidence="1 2">CSW-10</strain>
    </source>
</reference>
<organism evidence="1 2">
    <name type="scientific">Sphingomonas lacunae</name>
    <dbReference type="NCBI Taxonomy" id="2698828"/>
    <lineage>
        <taxon>Bacteria</taxon>
        <taxon>Pseudomonadati</taxon>
        <taxon>Pseudomonadota</taxon>
        <taxon>Alphaproteobacteria</taxon>
        <taxon>Sphingomonadales</taxon>
        <taxon>Sphingomonadaceae</taxon>
        <taxon>Sphingomonas</taxon>
    </lineage>
</organism>
<keyword evidence="2" id="KW-1185">Reference proteome</keyword>
<dbReference type="InterPro" id="IPR036768">
    <property type="entry name" value="PolIII_chi_sf"/>
</dbReference>
<dbReference type="GO" id="GO:0032298">
    <property type="term" value="P:positive regulation of DNA-templated DNA replication initiation"/>
    <property type="evidence" value="ECO:0007669"/>
    <property type="project" value="TreeGrafter"/>
</dbReference>
<protein>
    <submittedName>
        <fullName evidence="1">DNA polymerase III subunit chi</fullName>
    </submittedName>
</protein>
<dbReference type="RefSeq" id="WP_169946153.1">
    <property type="nucleotide sequence ID" value="NZ_CP053015.1"/>
</dbReference>
<dbReference type="InterPro" id="IPR007459">
    <property type="entry name" value="DNA_pol3_chi"/>
</dbReference>
<dbReference type="EMBL" id="CP053015">
    <property type="protein sequence ID" value="QJQ32669.1"/>
    <property type="molecule type" value="Genomic_DNA"/>
</dbReference>
<proteinExistence type="predicted"/>
<name>A0A6M4AX99_9SPHN</name>
<dbReference type="AlphaFoldDB" id="A0A6M4AX99"/>
<dbReference type="GO" id="GO:0003677">
    <property type="term" value="F:DNA binding"/>
    <property type="evidence" value="ECO:0007669"/>
    <property type="project" value="InterPro"/>
</dbReference>
<sequence length="151" mass="16603">MARVDFYHLTRDPAPLVLARLAERVLTSGDRLLVVSGERAISETVDAALWAAIPESFLAHMPAGSPLAEQVHEPVILADNLELVGPSAPSIVALADGQWRDEALGFARTLFLFDGSRIDEARAAWRSLSKREGISCHYWKQDDAGRWKEGP</sequence>
<dbReference type="KEGG" id="slan:GV829_09585"/>
<accession>A0A6M4AX99</accession>
<dbReference type="PANTHER" id="PTHR38767">
    <property type="entry name" value="DNA POLYMERASE III SUBUNIT CHI"/>
    <property type="match status" value="1"/>
</dbReference>
<evidence type="ECO:0000313" key="1">
    <source>
        <dbReference type="EMBL" id="QJQ32669.1"/>
    </source>
</evidence>
<evidence type="ECO:0000313" key="2">
    <source>
        <dbReference type="Proteomes" id="UP000503018"/>
    </source>
</evidence>
<dbReference type="Proteomes" id="UP000503018">
    <property type="component" value="Chromosome"/>
</dbReference>
<dbReference type="GO" id="GO:0006260">
    <property type="term" value="P:DNA replication"/>
    <property type="evidence" value="ECO:0007669"/>
    <property type="project" value="InterPro"/>
</dbReference>
<dbReference type="SUPFAM" id="SSF102400">
    <property type="entry name" value="DNA polymerase III chi subunit"/>
    <property type="match status" value="1"/>
</dbReference>
<dbReference type="PANTHER" id="PTHR38767:SF1">
    <property type="entry name" value="DNA POLYMERASE III SUBUNIT CHI"/>
    <property type="match status" value="1"/>
</dbReference>
<dbReference type="Gene3D" id="3.40.50.10110">
    <property type="entry name" value="DNA polymerase III subunit chi"/>
    <property type="match status" value="1"/>
</dbReference>